<evidence type="ECO:0000256" key="2">
    <source>
        <dbReference type="ARBA" id="ARBA00023054"/>
    </source>
</evidence>
<evidence type="ECO:0000313" key="7">
    <source>
        <dbReference type="Proteomes" id="UP000001556"/>
    </source>
</evidence>
<dbReference type="OrthoDB" id="9778236at2"/>
<evidence type="ECO:0000256" key="3">
    <source>
        <dbReference type="SAM" id="Coils"/>
    </source>
</evidence>
<dbReference type="EMBL" id="CP000612">
    <property type="protein sequence ID" value="ABO50114.1"/>
    <property type="molecule type" value="Genomic_DNA"/>
</dbReference>
<keyword evidence="4" id="KW-1133">Transmembrane helix</keyword>
<dbReference type="Pfam" id="PF25881">
    <property type="entry name" value="HH_YBHG"/>
    <property type="match status" value="1"/>
</dbReference>
<proteinExistence type="predicted"/>
<protein>
    <submittedName>
        <fullName evidence="6">Secretion protein HlyD family protein</fullName>
    </submittedName>
</protein>
<dbReference type="SUPFAM" id="SSF111369">
    <property type="entry name" value="HlyD-like secretion proteins"/>
    <property type="match status" value="1"/>
</dbReference>
<evidence type="ECO:0000313" key="6">
    <source>
        <dbReference type="EMBL" id="ABO50114.1"/>
    </source>
</evidence>
<evidence type="ECO:0000256" key="1">
    <source>
        <dbReference type="ARBA" id="ARBA00004196"/>
    </source>
</evidence>
<keyword evidence="4" id="KW-0472">Membrane</keyword>
<dbReference type="KEGG" id="drm:Dred_1586"/>
<dbReference type="eggNOG" id="COG0845">
    <property type="taxonomic scope" value="Bacteria"/>
</dbReference>
<feature type="domain" description="YbhG-like alpha-helical hairpin" evidence="5">
    <location>
        <begin position="93"/>
        <end position="200"/>
    </location>
</feature>
<keyword evidence="4" id="KW-0812">Transmembrane</keyword>
<dbReference type="PANTHER" id="PTHR32347">
    <property type="entry name" value="EFFLUX SYSTEM COMPONENT YKNX-RELATED"/>
    <property type="match status" value="1"/>
</dbReference>
<dbReference type="Gene3D" id="2.40.50.100">
    <property type="match status" value="2"/>
</dbReference>
<dbReference type="InterPro" id="IPR050465">
    <property type="entry name" value="UPF0194_transport"/>
</dbReference>
<evidence type="ECO:0000256" key="4">
    <source>
        <dbReference type="SAM" id="Phobius"/>
    </source>
</evidence>
<feature type="transmembrane region" description="Helical" evidence="4">
    <location>
        <begin position="5"/>
        <end position="22"/>
    </location>
</feature>
<dbReference type="GO" id="GO:0030313">
    <property type="term" value="C:cell envelope"/>
    <property type="evidence" value="ECO:0007669"/>
    <property type="project" value="UniProtKB-SubCell"/>
</dbReference>
<keyword evidence="7" id="KW-1185">Reference proteome</keyword>
<dbReference type="Gene3D" id="2.40.30.170">
    <property type="match status" value="1"/>
</dbReference>
<sequence length="328" mass="35903">MKKRVVAFILVGLLAGVLYWGYQRFYNPQESALTASGTIEVTKVELSAKLPGTIGAISVVAGDKVKKGQLVGQIIRNDLVAQKERDALGVLKTESQLKDLNSGARVQEIKEASANVNVAQASYEKALADYERGEKLFQAAALPQEQLEKLQTDLRIKENQLASFSAKLSLLEEGNRPDAIKAAQIEMERARAILKASEALLADTKIFSPVSGIVLSKNQEPGEFVQAGVSLVTVADLNDMWIRVYVPTDDLPKLRLGQEVYFTVSGSNDHYAGQIEEIASQGEYTPKTIQTKNERTNIVYAVKIRVTKPNGTLKPGMPADVVFQQRGE</sequence>
<dbReference type="InterPro" id="IPR059052">
    <property type="entry name" value="HH_YbhG-like"/>
</dbReference>
<dbReference type="STRING" id="349161.Dred_1586"/>
<name>A4J4W1_DESRM</name>
<dbReference type="HOGENOM" id="CLU_018816_6_3_9"/>
<evidence type="ECO:0000259" key="5">
    <source>
        <dbReference type="Pfam" id="PF25881"/>
    </source>
</evidence>
<accession>A4J4W1</accession>
<gene>
    <name evidence="6" type="ordered locus">Dred_1586</name>
</gene>
<dbReference type="AlphaFoldDB" id="A4J4W1"/>
<dbReference type="PANTHER" id="PTHR32347:SF23">
    <property type="entry name" value="BLL5650 PROTEIN"/>
    <property type="match status" value="1"/>
</dbReference>
<organism evidence="6 7">
    <name type="scientific">Desulforamulus reducens (strain ATCC BAA-1160 / DSM 100696 / MI-1)</name>
    <name type="common">Desulfotomaculum reducens</name>
    <dbReference type="NCBI Taxonomy" id="349161"/>
    <lineage>
        <taxon>Bacteria</taxon>
        <taxon>Bacillati</taxon>
        <taxon>Bacillota</taxon>
        <taxon>Clostridia</taxon>
        <taxon>Eubacteriales</taxon>
        <taxon>Peptococcaceae</taxon>
        <taxon>Desulforamulus</taxon>
    </lineage>
</organism>
<dbReference type="RefSeq" id="WP_011877930.1">
    <property type="nucleotide sequence ID" value="NC_009253.1"/>
</dbReference>
<keyword evidence="2 3" id="KW-0175">Coiled coil</keyword>
<reference evidence="6 7" key="1">
    <citation type="submission" date="2007-03" db="EMBL/GenBank/DDBJ databases">
        <title>Complete sequence of Desulfotomaculum reducens MI-1.</title>
        <authorList>
            <consortium name="US DOE Joint Genome Institute"/>
            <person name="Copeland A."/>
            <person name="Lucas S."/>
            <person name="Lapidus A."/>
            <person name="Barry K."/>
            <person name="Detter J.C."/>
            <person name="Glavina del Rio T."/>
            <person name="Hammon N."/>
            <person name="Israni S."/>
            <person name="Dalin E."/>
            <person name="Tice H."/>
            <person name="Pitluck S."/>
            <person name="Sims D."/>
            <person name="Brettin T."/>
            <person name="Bruce D."/>
            <person name="Han C."/>
            <person name="Tapia R."/>
            <person name="Schmutz J."/>
            <person name="Larimer F."/>
            <person name="Land M."/>
            <person name="Hauser L."/>
            <person name="Kyrpides N."/>
            <person name="Kim E."/>
            <person name="Tebo B.M."/>
            <person name="Richardson P."/>
        </authorList>
    </citation>
    <scope>NUCLEOTIDE SEQUENCE [LARGE SCALE GENOMIC DNA]</scope>
    <source>
        <strain evidence="6 7">MI-1</strain>
    </source>
</reference>
<comment type="subcellular location">
    <subcellularLocation>
        <location evidence="1">Cell envelope</location>
    </subcellularLocation>
</comment>
<dbReference type="Proteomes" id="UP000001556">
    <property type="component" value="Chromosome"/>
</dbReference>
<feature type="coiled-coil region" evidence="3">
    <location>
        <begin position="109"/>
        <end position="200"/>
    </location>
</feature>